<name>A0A1R4H9M0_9GAMM</name>
<dbReference type="EMBL" id="FUKJ01000223">
    <property type="protein sequence ID" value="SJM92923.1"/>
    <property type="molecule type" value="Genomic_DNA"/>
</dbReference>
<evidence type="ECO:0000313" key="2">
    <source>
        <dbReference type="EMBL" id="SJM92923.1"/>
    </source>
</evidence>
<reference evidence="3" key="1">
    <citation type="submission" date="2017-02" db="EMBL/GenBank/DDBJ databases">
        <authorList>
            <person name="Daims H."/>
        </authorList>
    </citation>
    <scope>NUCLEOTIDE SEQUENCE [LARGE SCALE GENOMIC DNA]</scope>
</reference>
<sequence>MGNLSIRGIDSDLATTLKQQAQANGKSVNQLVLDVLKEHTGHHKKRHFTQEHHDLDFLFGQWTDSEFQDIQTKINNESQIDVELWK</sequence>
<gene>
    <name evidence="2" type="ORF">CRENPOLYSF2_30009</name>
</gene>
<dbReference type="OrthoDB" id="7063287at2"/>
<dbReference type="RefSeq" id="WP_087147170.1">
    <property type="nucleotide sequence ID" value="NZ_FUKJ01000223.1"/>
</dbReference>
<feature type="domain" description="Antitoxin FitA-like ribbon-helix-helix" evidence="1">
    <location>
        <begin position="3"/>
        <end position="38"/>
    </location>
</feature>
<organism evidence="2 3">
    <name type="scientific">Crenothrix polyspora</name>
    <dbReference type="NCBI Taxonomy" id="360316"/>
    <lineage>
        <taxon>Bacteria</taxon>
        <taxon>Pseudomonadati</taxon>
        <taxon>Pseudomonadota</taxon>
        <taxon>Gammaproteobacteria</taxon>
        <taxon>Methylococcales</taxon>
        <taxon>Crenotrichaceae</taxon>
        <taxon>Crenothrix</taxon>
    </lineage>
</organism>
<evidence type="ECO:0000313" key="3">
    <source>
        <dbReference type="Proteomes" id="UP000195442"/>
    </source>
</evidence>
<dbReference type="InterPro" id="IPR053853">
    <property type="entry name" value="FitA-like_RHH"/>
</dbReference>
<dbReference type="InterPro" id="IPR010985">
    <property type="entry name" value="Ribbon_hlx_hlx"/>
</dbReference>
<evidence type="ECO:0000259" key="1">
    <source>
        <dbReference type="Pfam" id="PF22513"/>
    </source>
</evidence>
<dbReference type="Pfam" id="PF22513">
    <property type="entry name" value="FitA-like_RHH"/>
    <property type="match status" value="1"/>
</dbReference>
<dbReference type="GO" id="GO:0006355">
    <property type="term" value="P:regulation of DNA-templated transcription"/>
    <property type="evidence" value="ECO:0007669"/>
    <property type="project" value="InterPro"/>
</dbReference>
<dbReference type="AlphaFoldDB" id="A0A1R4H9M0"/>
<proteinExistence type="predicted"/>
<accession>A0A1R4H9M0</accession>
<protein>
    <submittedName>
        <fullName evidence="2">Toxin-antitoxin system, antitoxin component, ribbon-helix-helix domain protein</fullName>
    </submittedName>
</protein>
<keyword evidence="3" id="KW-1185">Reference proteome</keyword>
<dbReference type="Proteomes" id="UP000195442">
    <property type="component" value="Unassembled WGS sequence"/>
</dbReference>
<dbReference type="SUPFAM" id="SSF47598">
    <property type="entry name" value="Ribbon-helix-helix"/>
    <property type="match status" value="1"/>
</dbReference>